<organism evidence="17">
    <name type="scientific">Ephydatia fluviatilis</name>
    <dbReference type="NCBI Taxonomy" id="31330"/>
    <lineage>
        <taxon>Eukaryota</taxon>
        <taxon>Metazoa</taxon>
        <taxon>Porifera</taxon>
        <taxon>Demospongiae</taxon>
        <taxon>Heteroscleromorpha</taxon>
        <taxon>Spongillida</taxon>
        <taxon>Spongillidae</taxon>
        <taxon>Ephydatia</taxon>
    </lineage>
</organism>
<comment type="cofactor">
    <cofactor evidence="14">
        <name>Mg(2+)</name>
        <dbReference type="ChEBI" id="CHEBI:18420"/>
    </cofactor>
    <cofactor evidence="14">
        <name>Mn(2+)</name>
        <dbReference type="ChEBI" id="CHEBI:29035"/>
    </cofactor>
</comment>
<keyword evidence="3 14" id="KW-0723">Serine/threonine-protein kinase</keyword>
<dbReference type="PROSITE" id="PS00108">
    <property type="entry name" value="PROTEIN_KINASE_ST"/>
    <property type="match status" value="1"/>
</dbReference>
<evidence type="ECO:0000256" key="13">
    <source>
        <dbReference type="PROSITE-ProRule" id="PRU10141"/>
    </source>
</evidence>
<keyword evidence="14" id="KW-0460">Magnesium</keyword>
<accession>Q9UAF9</accession>
<keyword evidence="12 14" id="KW-0675">Receptor</keyword>
<dbReference type="SUPFAM" id="SSF56112">
    <property type="entry name" value="Protein kinase-like (PK-like)"/>
    <property type="match status" value="1"/>
</dbReference>
<keyword evidence="9 13" id="KW-0067">ATP-binding</keyword>
<dbReference type="InterPro" id="IPR017441">
    <property type="entry name" value="Protein_kinase_ATP_BS"/>
</dbReference>
<evidence type="ECO:0000259" key="16">
    <source>
        <dbReference type="PROSITE" id="PS50011"/>
    </source>
</evidence>
<keyword evidence="5 14" id="KW-0812">Transmembrane</keyword>
<evidence type="ECO:0000256" key="8">
    <source>
        <dbReference type="ARBA" id="ARBA00022777"/>
    </source>
</evidence>
<evidence type="ECO:0000256" key="2">
    <source>
        <dbReference type="ARBA" id="ARBA00009605"/>
    </source>
</evidence>
<dbReference type="SMART" id="SM00220">
    <property type="entry name" value="S_TKc"/>
    <property type="match status" value="1"/>
</dbReference>
<dbReference type="InterPro" id="IPR001245">
    <property type="entry name" value="Ser-Thr/Tyr_kinase_cat_dom"/>
</dbReference>
<evidence type="ECO:0000256" key="14">
    <source>
        <dbReference type="RuleBase" id="RU361271"/>
    </source>
</evidence>
<keyword evidence="7 13" id="KW-0547">Nucleotide-binding</keyword>
<evidence type="ECO:0000256" key="15">
    <source>
        <dbReference type="SAM" id="SignalP"/>
    </source>
</evidence>
<proteinExistence type="evidence at transcript level"/>
<dbReference type="GO" id="GO:0005886">
    <property type="term" value="C:plasma membrane"/>
    <property type="evidence" value="ECO:0007669"/>
    <property type="project" value="TreeGrafter"/>
</dbReference>
<dbReference type="Gene3D" id="3.30.200.20">
    <property type="entry name" value="Phosphorylase Kinase, domain 1"/>
    <property type="match status" value="1"/>
</dbReference>
<dbReference type="InterPro" id="IPR011009">
    <property type="entry name" value="Kinase-like_dom_sf"/>
</dbReference>
<dbReference type="GO" id="GO:0005524">
    <property type="term" value="F:ATP binding"/>
    <property type="evidence" value="ECO:0007669"/>
    <property type="project" value="UniProtKB-UniRule"/>
</dbReference>
<evidence type="ECO:0000256" key="4">
    <source>
        <dbReference type="ARBA" id="ARBA00022679"/>
    </source>
</evidence>
<evidence type="ECO:0000256" key="12">
    <source>
        <dbReference type="ARBA" id="ARBA00023170"/>
    </source>
</evidence>
<keyword evidence="14" id="KW-0479">Metal-binding</keyword>
<feature type="signal peptide" evidence="15">
    <location>
        <begin position="1"/>
        <end position="28"/>
    </location>
</feature>
<dbReference type="Pfam" id="PF07714">
    <property type="entry name" value="PK_Tyr_Ser-Thr"/>
    <property type="match status" value="1"/>
</dbReference>
<evidence type="ECO:0000256" key="1">
    <source>
        <dbReference type="ARBA" id="ARBA00004479"/>
    </source>
</evidence>
<dbReference type="InterPro" id="IPR000719">
    <property type="entry name" value="Prot_kinase_dom"/>
</dbReference>
<feature type="transmembrane region" description="Helical" evidence="14">
    <location>
        <begin position="162"/>
        <end position="188"/>
    </location>
</feature>
<dbReference type="GO" id="GO:0043235">
    <property type="term" value="C:receptor complex"/>
    <property type="evidence" value="ECO:0007669"/>
    <property type="project" value="TreeGrafter"/>
</dbReference>
<feature type="domain" description="Protein kinase" evidence="16">
    <location>
        <begin position="223"/>
        <end position="528"/>
    </location>
</feature>
<keyword evidence="10 14" id="KW-1133">Transmembrane helix</keyword>
<dbReference type="PANTHER" id="PTHR23255">
    <property type="entry name" value="TRANSFORMING GROWTH FACTOR-BETA RECEPTOR TYPE I AND II"/>
    <property type="match status" value="1"/>
</dbReference>
<feature type="binding site" evidence="13">
    <location>
        <position position="250"/>
    </location>
    <ligand>
        <name>ATP</name>
        <dbReference type="ChEBI" id="CHEBI:30616"/>
    </ligand>
</feature>
<dbReference type="FunFam" id="1.10.510.10:FF:000304">
    <property type="entry name" value="Receptor protein serine/threonine kinase"/>
    <property type="match status" value="1"/>
</dbReference>
<sequence>MSLHHRVAPVKMRPVIALLTMLTAAARAGNFSCYCNECSDGNTCTIDTSSSSKFRCQTDIHTTLNGSYIRTVHSCATLLLDACVEYYRAETLVVYTLCCTTDQCNRCGLPSTLPPALQSLVPRPPGCPPIPPFLATATPTGTLETTLVTDVVNSSEVTQFNIIIAALVVVTVLISLLAAIVIGAGIMLRRKKMMVAVDDIKSLEASSGHGDSKMEQKTIVDEIRRVKHIGNGRFGRVWLGEWRGEKVAVKVFETKDTESWEHEQKIYHTKMLHHENILNCVTCSMWSSLSSHTELWMILEYHENGSLYDYLTNHTLSTPEALRFLTSIISGLCHLHTEIRADNESKPGIAHRDLKSKNILVKRDMTCCLADFGLAICQDLTRQSCVEKIPPHPHQGTKRYMAPEILDGSINGSSFSAYKQADMYALSLVMWEILQRCEIEGKPLEYTVPYQAHVPHDPSVEEMKVVVVLREIRPELEERWNRNEVLAIISSQMQECWRANPHARLTIARVKKSLQQLTQAPHNKDDWM</sequence>
<keyword evidence="11 14" id="KW-0472">Membrane</keyword>
<comment type="similarity">
    <text evidence="2 14">Belongs to the protein kinase superfamily. TKL Ser/Thr protein kinase family. TGFB receptor subfamily.</text>
</comment>
<evidence type="ECO:0000256" key="7">
    <source>
        <dbReference type="ARBA" id="ARBA00022741"/>
    </source>
</evidence>
<dbReference type="InterPro" id="IPR008271">
    <property type="entry name" value="Ser/Thr_kinase_AS"/>
</dbReference>
<dbReference type="PROSITE" id="PS50011">
    <property type="entry name" value="PROTEIN_KINASE_DOM"/>
    <property type="match status" value="1"/>
</dbReference>
<comment type="subcellular location">
    <subcellularLocation>
        <location evidence="1 14">Membrane</location>
        <topology evidence="1 14">Single-pass type I membrane protein</topology>
    </subcellularLocation>
</comment>
<dbReference type="AlphaFoldDB" id="Q9UAF9"/>
<evidence type="ECO:0000256" key="9">
    <source>
        <dbReference type="ARBA" id="ARBA00022840"/>
    </source>
</evidence>
<dbReference type="PROSITE" id="PS00107">
    <property type="entry name" value="PROTEIN_KINASE_ATP"/>
    <property type="match status" value="1"/>
</dbReference>
<evidence type="ECO:0000256" key="3">
    <source>
        <dbReference type="ARBA" id="ARBA00022527"/>
    </source>
</evidence>
<feature type="chain" id="PRO_5004334292" description="Serine/threonine-protein kinase receptor" evidence="15">
    <location>
        <begin position="29"/>
        <end position="528"/>
    </location>
</feature>
<dbReference type="CDD" id="cd00117">
    <property type="entry name" value="TFP"/>
    <property type="match status" value="1"/>
</dbReference>
<evidence type="ECO:0000313" key="17">
    <source>
        <dbReference type="EMBL" id="BAA82607.1"/>
    </source>
</evidence>
<comment type="catalytic activity">
    <reaction evidence="14">
        <text>L-threonyl-[receptor-protein] + ATP = O-phospho-L-threonyl-[receptor-protein] + ADP + H(+)</text>
        <dbReference type="Rhea" id="RHEA:44880"/>
        <dbReference type="Rhea" id="RHEA-COMP:11024"/>
        <dbReference type="Rhea" id="RHEA-COMP:11025"/>
        <dbReference type="ChEBI" id="CHEBI:15378"/>
        <dbReference type="ChEBI" id="CHEBI:30013"/>
        <dbReference type="ChEBI" id="CHEBI:30616"/>
        <dbReference type="ChEBI" id="CHEBI:61977"/>
        <dbReference type="ChEBI" id="CHEBI:456216"/>
        <dbReference type="EC" id="2.7.11.30"/>
    </reaction>
</comment>
<dbReference type="InterPro" id="IPR000333">
    <property type="entry name" value="TGFB_receptor"/>
</dbReference>
<dbReference type="EC" id="2.7.11.30" evidence="14"/>
<evidence type="ECO:0000256" key="5">
    <source>
        <dbReference type="ARBA" id="ARBA00022692"/>
    </source>
</evidence>
<keyword evidence="6 15" id="KW-0732">Signal</keyword>
<dbReference type="Gene3D" id="1.10.510.10">
    <property type="entry name" value="Transferase(Phosphotransferase) domain 1"/>
    <property type="match status" value="1"/>
</dbReference>
<name>Q9UAF9_9METZ</name>
<evidence type="ECO:0000256" key="11">
    <source>
        <dbReference type="ARBA" id="ARBA00023136"/>
    </source>
</evidence>
<dbReference type="GO" id="GO:0071363">
    <property type="term" value="P:cellular response to growth factor stimulus"/>
    <property type="evidence" value="ECO:0007669"/>
    <property type="project" value="TreeGrafter"/>
</dbReference>
<dbReference type="GO" id="GO:0046872">
    <property type="term" value="F:metal ion binding"/>
    <property type="evidence" value="ECO:0007669"/>
    <property type="project" value="UniProtKB-KW"/>
</dbReference>
<dbReference type="PANTHER" id="PTHR23255:SF71">
    <property type="entry name" value="RECEPTOR PROTEIN SERINE_THREONINE KINASE"/>
    <property type="match status" value="1"/>
</dbReference>
<dbReference type="EMBL" id="AB026830">
    <property type="protein sequence ID" value="BAA82607.1"/>
    <property type="molecule type" value="mRNA"/>
</dbReference>
<keyword evidence="14" id="KW-0464">Manganese</keyword>
<evidence type="ECO:0000256" key="10">
    <source>
        <dbReference type="ARBA" id="ARBA00022989"/>
    </source>
</evidence>
<keyword evidence="8 14" id="KW-0418">Kinase</keyword>
<protein>
    <recommendedName>
        <fullName evidence="14">Serine/threonine-protein kinase receptor</fullName>
        <ecNumber evidence="14">2.7.11.30</ecNumber>
    </recommendedName>
</protein>
<dbReference type="PRINTS" id="PR00653">
    <property type="entry name" value="ACTIVIN2R"/>
</dbReference>
<evidence type="ECO:0000256" key="6">
    <source>
        <dbReference type="ARBA" id="ARBA00022729"/>
    </source>
</evidence>
<reference evidence="17" key="1">
    <citation type="journal article" date="1999" name="FEBS Lett.">
        <title>Multiple TGF-beta receptor related genes in sponge and ancient gene duplications before the parazoan-eumetazoan split.</title>
        <authorList>
            <person name="Suga H."/>
            <person name="Ono K."/>
            <person name="Miyata T."/>
        </authorList>
    </citation>
    <scope>NUCLEOTIDE SEQUENCE</scope>
</reference>
<dbReference type="GO" id="GO:0004675">
    <property type="term" value="F:transmembrane receptor protein serine/threonine kinase activity"/>
    <property type="evidence" value="ECO:0007669"/>
    <property type="project" value="UniProtKB-EC"/>
</dbReference>
<keyword evidence="4 14" id="KW-0808">Transferase</keyword>
<dbReference type="CDD" id="cd14056">
    <property type="entry name" value="STKc_TGFbR_I"/>
    <property type="match status" value="1"/>
</dbReference>